<dbReference type="InterPro" id="IPR009580">
    <property type="entry name" value="GPI_biosynthesis_protein_Pig-F"/>
</dbReference>
<dbReference type="GO" id="GO:0006506">
    <property type="term" value="P:GPI anchor biosynthetic process"/>
    <property type="evidence" value="ECO:0007669"/>
    <property type="project" value="UniProtKB-UniPathway"/>
</dbReference>
<dbReference type="Proteomes" id="UP000191672">
    <property type="component" value="Unassembled WGS sequence"/>
</dbReference>
<evidence type="ECO:0000256" key="3">
    <source>
        <dbReference type="ARBA" id="ARBA00022502"/>
    </source>
</evidence>
<feature type="transmembrane region" description="Helical" evidence="9">
    <location>
        <begin position="169"/>
        <end position="189"/>
    </location>
</feature>
<accession>A0A1V6Q105</accession>
<evidence type="ECO:0000256" key="8">
    <source>
        <dbReference type="SAM" id="MobiDB-lite"/>
    </source>
</evidence>
<reference evidence="11" key="1">
    <citation type="journal article" date="2017" name="Nat. Microbiol.">
        <title>Global analysis of biosynthetic gene clusters reveals vast potential of secondary metabolite production in Penicillium species.</title>
        <authorList>
            <person name="Nielsen J.C."/>
            <person name="Grijseels S."/>
            <person name="Prigent S."/>
            <person name="Ji B."/>
            <person name="Dainat J."/>
            <person name="Nielsen K.F."/>
            <person name="Frisvad J.C."/>
            <person name="Workman M."/>
            <person name="Nielsen J."/>
        </authorList>
    </citation>
    <scope>NUCLEOTIDE SEQUENCE [LARGE SCALE GENOMIC DNA]</scope>
    <source>
        <strain evidence="11">IBT 31811</strain>
    </source>
</reference>
<comment type="subcellular location">
    <subcellularLocation>
        <location evidence="1">Endoplasmic reticulum membrane</location>
        <topology evidence="1">Multi-pass membrane protein</topology>
    </subcellularLocation>
</comment>
<keyword evidence="11" id="KW-1185">Reference proteome</keyword>
<comment type="caution">
    <text evidence="10">The sequence shown here is derived from an EMBL/GenBank/DDBJ whole genome shotgun (WGS) entry which is preliminary data.</text>
</comment>
<proteinExistence type="predicted"/>
<dbReference type="STRING" id="416450.A0A1V6Q105"/>
<evidence type="ECO:0000256" key="1">
    <source>
        <dbReference type="ARBA" id="ARBA00004477"/>
    </source>
</evidence>
<feature type="transmembrane region" description="Helical" evidence="9">
    <location>
        <begin position="236"/>
        <end position="257"/>
    </location>
</feature>
<evidence type="ECO:0008006" key="12">
    <source>
        <dbReference type="Google" id="ProtNLM"/>
    </source>
</evidence>
<keyword evidence="3" id="KW-0337">GPI-anchor biosynthesis</keyword>
<keyword evidence="5" id="KW-0256">Endoplasmic reticulum</keyword>
<evidence type="ECO:0000256" key="4">
    <source>
        <dbReference type="ARBA" id="ARBA00022692"/>
    </source>
</evidence>
<keyword evidence="6 9" id="KW-1133">Transmembrane helix</keyword>
<evidence type="ECO:0000256" key="6">
    <source>
        <dbReference type="ARBA" id="ARBA00022989"/>
    </source>
</evidence>
<evidence type="ECO:0000256" key="5">
    <source>
        <dbReference type="ARBA" id="ARBA00022824"/>
    </source>
</evidence>
<dbReference type="GO" id="GO:0005789">
    <property type="term" value="C:endoplasmic reticulum membrane"/>
    <property type="evidence" value="ECO:0007669"/>
    <property type="project" value="UniProtKB-SubCell"/>
</dbReference>
<organism evidence="10 11">
    <name type="scientific">Penicillium antarcticum</name>
    <dbReference type="NCBI Taxonomy" id="416450"/>
    <lineage>
        <taxon>Eukaryota</taxon>
        <taxon>Fungi</taxon>
        <taxon>Dikarya</taxon>
        <taxon>Ascomycota</taxon>
        <taxon>Pezizomycotina</taxon>
        <taxon>Eurotiomycetes</taxon>
        <taxon>Eurotiomycetidae</taxon>
        <taxon>Eurotiales</taxon>
        <taxon>Aspergillaceae</taxon>
        <taxon>Penicillium</taxon>
    </lineage>
</organism>
<feature type="region of interest" description="Disordered" evidence="8">
    <location>
        <begin position="89"/>
        <end position="120"/>
    </location>
</feature>
<feature type="transmembrane region" description="Helical" evidence="9">
    <location>
        <begin position="142"/>
        <end position="163"/>
    </location>
</feature>
<evidence type="ECO:0000256" key="2">
    <source>
        <dbReference type="ARBA" id="ARBA00004687"/>
    </source>
</evidence>
<feature type="region of interest" description="Disordered" evidence="8">
    <location>
        <begin position="1"/>
        <end position="24"/>
    </location>
</feature>
<dbReference type="UniPathway" id="UPA00196"/>
<dbReference type="EMBL" id="MDYN01000021">
    <property type="protein sequence ID" value="OQD82552.1"/>
    <property type="molecule type" value="Genomic_DNA"/>
</dbReference>
<dbReference type="OrthoDB" id="17366at2759"/>
<evidence type="ECO:0000256" key="9">
    <source>
        <dbReference type="SAM" id="Phobius"/>
    </source>
</evidence>
<dbReference type="Pfam" id="PF06699">
    <property type="entry name" value="PIG-F"/>
    <property type="match status" value="1"/>
</dbReference>
<keyword evidence="4 9" id="KW-0812">Transmembrane</keyword>
<gene>
    <name evidence="10" type="ORF">PENANT_c021G02660</name>
</gene>
<sequence>MASDTSASGPPTPTVSAEKPSAPPVNILSSPVARIYSVVHPALLLTLCATRFEGLVENPTKELLKTLPWLTAIQISYAVICLPPAGSTSSTESSVSAPADGKTSPRSTSGPSGGRHGKASKRKYTNSWTCIWSRLLPATLSLALTFLLATPVLALVLVLFGAPLTTHNAETVLCAAHMAVLSATSLIYAHGTDRGVWNEVWGIARPADAVWGGALGSGLGAWFGAIPIPLDWDRPWQAFPITILVGAYIGYALGSLVSRTPLLYGKRVQFTAEELGNKEKKTN</sequence>
<evidence type="ECO:0000313" key="10">
    <source>
        <dbReference type="EMBL" id="OQD82552.1"/>
    </source>
</evidence>
<feature type="compositionally biased region" description="Low complexity" evidence="8">
    <location>
        <begin position="89"/>
        <end position="110"/>
    </location>
</feature>
<dbReference type="AlphaFoldDB" id="A0A1V6Q105"/>
<evidence type="ECO:0000313" key="11">
    <source>
        <dbReference type="Proteomes" id="UP000191672"/>
    </source>
</evidence>
<comment type="pathway">
    <text evidence="2">Glycolipid biosynthesis; glycosylphosphatidylinositol-anchor biosynthesis.</text>
</comment>
<name>A0A1V6Q105_9EURO</name>
<protein>
    <recommendedName>
        <fullName evidence="12">Glycosylphosphatidylinositol anchor biosynthesis protein 11</fullName>
    </recommendedName>
</protein>
<feature type="transmembrane region" description="Helical" evidence="9">
    <location>
        <begin position="209"/>
        <end position="230"/>
    </location>
</feature>
<evidence type="ECO:0000256" key="7">
    <source>
        <dbReference type="ARBA" id="ARBA00023136"/>
    </source>
</evidence>
<keyword evidence="7 9" id="KW-0472">Membrane</keyword>